<evidence type="ECO:0000313" key="3">
    <source>
        <dbReference type="EMBL" id="PYC73900.1"/>
    </source>
</evidence>
<feature type="region of interest" description="Disordered" evidence="1">
    <location>
        <begin position="235"/>
        <end position="262"/>
    </location>
</feature>
<proteinExistence type="predicted"/>
<gene>
    <name evidence="3" type="ORF">C7C45_06080</name>
</gene>
<keyword evidence="2" id="KW-0812">Transmembrane</keyword>
<feature type="transmembrane region" description="Helical" evidence="2">
    <location>
        <begin position="172"/>
        <end position="192"/>
    </location>
</feature>
<sequence>MDFSKAQFEGLLTDISAGLDDLSMRLDQIGPAATAAANHWYIPPGVADSILWLGRQTVEVGRQALDFLIDLMKGATAPIFMFKDAWDWMDVRGSASGVASALTEQHLVVDNSDWAGKARDAYVSSVGSHADAASRITAIAASTSGHLLACAAAGAAFYTTLAVVLAKLIVAAIAAIAAFGSAVFSWVGAGIVLEEAGVNTAIVATAIVTLSAFLAAQATSMVNLHGEAVDSRSFPGGKWPSPNSSTYSDASVKDGDADWSLA</sequence>
<feature type="transmembrane region" description="Helical" evidence="2">
    <location>
        <begin position="145"/>
        <end position="165"/>
    </location>
</feature>
<keyword evidence="2" id="KW-1133">Transmembrane helix</keyword>
<protein>
    <recommendedName>
        <fullName evidence="5">ESX-1 secretion-associated protein EspA/EspE-like domain-containing protein</fullName>
    </recommendedName>
</protein>
<dbReference type="Proteomes" id="UP000248333">
    <property type="component" value="Unassembled WGS sequence"/>
</dbReference>
<organism evidence="3 4">
    <name type="scientific">Micromonospora arborensis</name>
    <dbReference type="NCBI Taxonomy" id="2116518"/>
    <lineage>
        <taxon>Bacteria</taxon>
        <taxon>Bacillati</taxon>
        <taxon>Actinomycetota</taxon>
        <taxon>Actinomycetes</taxon>
        <taxon>Micromonosporales</taxon>
        <taxon>Micromonosporaceae</taxon>
        <taxon>Micromonospora</taxon>
    </lineage>
</organism>
<dbReference type="RefSeq" id="WP_110562669.1">
    <property type="nucleotide sequence ID" value="NZ_PYBV01000008.1"/>
</dbReference>
<accession>A0A318P6N1</accession>
<dbReference type="AlphaFoldDB" id="A0A318P6N1"/>
<evidence type="ECO:0000313" key="4">
    <source>
        <dbReference type="Proteomes" id="UP000248333"/>
    </source>
</evidence>
<keyword evidence="2" id="KW-0472">Membrane</keyword>
<evidence type="ECO:0000256" key="2">
    <source>
        <dbReference type="SAM" id="Phobius"/>
    </source>
</evidence>
<keyword evidence="4" id="KW-1185">Reference proteome</keyword>
<name>A0A318P6N1_9ACTN</name>
<reference evidence="3 4" key="1">
    <citation type="submission" date="2018-03" db="EMBL/GenBank/DDBJ databases">
        <title>Bioinformatic expansion and discovery of thiopeptide antibiotics.</title>
        <authorList>
            <person name="Schwalen C.J."/>
            <person name="Hudson G.A."/>
            <person name="Mitchell D.A."/>
        </authorList>
    </citation>
    <scope>NUCLEOTIDE SEQUENCE [LARGE SCALE GENOMIC DNA]</scope>
    <source>
        <strain evidence="3 4">NRRL 8041</strain>
    </source>
</reference>
<evidence type="ECO:0008006" key="5">
    <source>
        <dbReference type="Google" id="ProtNLM"/>
    </source>
</evidence>
<dbReference type="EMBL" id="PYBV01000008">
    <property type="protein sequence ID" value="PYC73900.1"/>
    <property type="molecule type" value="Genomic_DNA"/>
</dbReference>
<feature type="transmembrane region" description="Helical" evidence="2">
    <location>
        <begin position="198"/>
        <end position="216"/>
    </location>
</feature>
<comment type="caution">
    <text evidence="3">The sequence shown here is derived from an EMBL/GenBank/DDBJ whole genome shotgun (WGS) entry which is preliminary data.</text>
</comment>
<evidence type="ECO:0000256" key="1">
    <source>
        <dbReference type="SAM" id="MobiDB-lite"/>
    </source>
</evidence>
<dbReference type="OrthoDB" id="4554447at2"/>